<dbReference type="EMBL" id="JAQNDO010000001">
    <property type="protein sequence ID" value="MDC0741659.1"/>
    <property type="molecule type" value="Genomic_DNA"/>
</dbReference>
<protein>
    <submittedName>
        <fullName evidence="1">Uncharacterized protein</fullName>
    </submittedName>
</protein>
<organism evidence="1 2">
    <name type="scientific">Polyangium mundeleinium</name>
    <dbReference type="NCBI Taxonomy" id="2995306"/>
    <lineage>
        <taxon>Bacteria</taxon>
        <taxon>Pseudomonadati</taxon>
        <taxon>Myxococcota</taxon>
        <taxon>Polyangia</taxon>
        <taxon>Polyangiales</taxon>
        <taxon>Polyangiaceae</taxon>
        <taxon>Polyangium</taxon>
    </lineage>
</organism>
<name>A0ABT5EK00_9BACT</name>
<reference evidence="1 2" key="1">
    <citation type="submission" date="2022-11" db="EMBL/GenBank/DDBJ databases">
        <title>Minimal conservation of predation-associated metabolite biosynthetic gene clusters underscores biosynthetic potential of Myxococcota including descriptions for ten novel species: Archangium lansinium sp. nov., Myxococcus landrumus sp. nov., Nannocystis bai.</title>
        <authorList>
            <person name="Ahearne A."/>
            <person name="Stevens C."/>
            <person name="Dowd S."/>
        </authorList>
    </citation>
    <scope>NUCLEOTIDE SEQUENCE [LARGE SCALE GENOMIC DNA]</scope>
    <source>
        <strain evidence="1 2">RJM3</strain>
    </source>
</reference>
<keyword evidence="2" id="KW-1185">Reference proteome</keyword>
<evidence type="ECO:0000313" key="1">
    <source>
        <dbReference type="EMBL" id="MDC0741659.1"/>
    </source>
</evidence>
<comment type="caution">
    <text evidence="1">The sequence shown here is derived from an EMBL/GenBank/DDBJ whole genome shotgun (WGS) entry which is preliminary data.</text>
</comment>
<accession>A0ABT5EK00</accession>
<proteinExistence type="predicted"/>
<dbReference type="RefSeq" id="WP_271916986.1">
    <property type="nucleotide sequence ID" value="NZ_JAQNDO010000001.1"/>
</dbReference>
<dbReference type="Proteomes" id="UP001221411">
    <property type="component" value="Unassembled WGS sequence"/>
</dbReference>
<sequence length="56" mass="5926">MKATHPSCRSCASPPAPIQSVRPVVATARTKLSSKLEFVVVSVAHSPFDKRASPPP</sequence>
<evidence type="ECO:0000313" key="2">
    <source>
        <dbReference type="Proteomes" id="UP001221411"/>
    </source>
</evidence>
<gene>
    <name evidence="1" type="ORF">POL67_09900</name>
</gene>